<reference evidence="1" key="1">
    <citation type="journal article" date="2014" name="Front. Microbiol.">
        <title>High frequency of phylogenetically diverse reductive dehalogenase-homologous genes in deep subseafloor sedimentary metagenomes.</title>
        <authorList>
            <person name="Kawai M."/>
            <person name="Futagami T."/>
            <person name="Toyoda A."/>
            <person name="Takaki Y."/>
            <person name="Nishi S."/>
            <person name="Hori S."/>
            <person name="Arai W."/>
            <person name="Tsubouchi T."/>
            <person name="Morono Y."/>
            <person name="Uchiyama I."/>
            <person name="Ito T."/>
            <person name="Fujiyama A."/>
            <person name="Inagaki F."/>
            <person name="Takami H."/>
        </authorList>
    </citation>
    <scope>NUCLEOTIDE SEQUENCE</scope>
    <source>
        <strain evidence="1">Expedition CK06-06</strain>
    </source>
</reference>
<gene>
    <name evidence="1" type="ORF">S01H1_28050</name>
</gene>
<protein>
    <submittedName>
        <fullName evidence="1">Uncharacterized protein</fullName>
    </submittedName>
</protein>
<organism evidence="1">
    <name type="scientific">marine sediment metagenome</name>
    <dbReference type="NCBI Taxonomy" id="412755"/>
    <lineage>
        <taxon>unclassified sequences</taxon>
        <taxon>metagenomes</taxon>
        <taxon>ecological metagenomes</taxon>
    </lineage>
</organism>
<dbReference type="AlphaFoldDB" id="X0TMM1"/>
<name>X0TMM1_9ZZZZ</name>
<accession>X0TMM1</accession>
<evidence type="ECO:0000313" key="1">
    <source>
        <dbReference type="EMBL" id="GAF94464.1"/>
    </source>
</evidence>
<comment type="caution">
    <text evidence="1">The sequence shown here is derived from an EMBL/GenBank/DDBJ whole genome shotgun (WGS) entry which is preliminary data.</text>
</comment>
<proteinExistence type="predicted"/>
<feature type="non-terminal residue" evidence="1">
    <location>
        <position position="1"/>
    </location>
</feature>
<sequence>RITAKLHHAGRPAQRPTEGGGELVEFVGIKFIKLKLIFGGAST</sequence>
<dbReference type="EMBL" id="BARS01017122">
    <property type="protein sequence ID" value="GAF94464.1"/>
    <property type="molecule type" value="Genomic_DNA"/>
</dbReference>